<reference evidence="1" key="2">
    <citation type="submission" date="2022-01" db="EMBL/GenBank/DDBJ databases">
        <authorList>
            <person name="Yamashiro T."/>
            <person name="Shiraishi A."/>
            <person name="Satake H."/>
            <person name="Nakayama K."/>
        </authorList>
    </citation>
    <scope>NUCLEOTIDE SEQUENCE</scope>
</reference>
<comment type="caution">
    <text evidence="1">The sequence shown here is derived from an EMBL/GenBank/DDBJ whole genome shotgun (WGS) entry which is preliminary data.</text>
</comment>
<keyword evidence="2" id="KW-1185">Reference proteome</keyword>
<dbReference type="PANTHER" id="PTHR33116">
    <property type="entry name" value="REVERSE TRANSCRIPTASE ZINC-BINDING DOMAIN-CONTAINING PROTEIN-RELATED-RELATED"/>
    <property type="match status" value="1"/>
</dbReference>
<dbReference type="EMBL" id="BQNB010018552">
    <property type="protein sequence ID" value="GJT75663.1"/>
    <property type="molecule type" value="Genomic_DNA"/>
</dbReference>
<evidence type="ECO:0000313" key="2">
    <source>
        <dbReference type="Proteomes" id="UP001151760"/>
    </source>
</evidence>
<evidence type="ECO:0000313" key="1">
    <source>
        <dbReference type="EMBL" id="GJT75663.1"/>
    </source>
</evidence>
<sequence>MSTIDGIIFANDKVPDAFVAHYEAFLGQTGYTNGFDGSNLFSNCLDEQGAAHMVRMVTDREIKDAMFSMGDEKSPGPDGFSAAFFKEAWHIVGVDVINAIREFFTNGKLLKELNHTIIALIPKLSKVRTKWRDACVSSKDEGGLGIRRWCIYNSALLPSAFHSGYSFGGKIGNVLSTSFWFDNGVMRGLASRVSLETYMVGLTLFSHVGDVFLDVVSIWDIQMCWDLTCPLCEATPDSHEHLFFICPFANSVWSRMKVKAGLVVAASAYFIWQERNWRLFKKSKRSIDQELLVQRFAAIMGYREKMWEMSIDVEELGCEVARLGVAKKCCLGLVVPRVEEETKRRMWSLGDQAVEELGCEVARLGVAKKCCLGLVVPRVEEETKRRMWSLGDQLWTVPLEMPPGSTFIASRFLTYPSAHLVVVICGTPTVTGQMANSVALVAFGRSWNIV</sequence>
<reference evidence="1" key="1">
    <citation type="journal article" date="2022" name="Int. J. Mol. Sci.">
        <title>Draft Genome of Tanacetum Coccineum: Genomic Comparison of Closely Related Tanacetum-Family Plants.</title>
        <authorList>
            <person name="Yamashiro T."/>
            <person name="Shiraishi A."/>
            <person name="Nakayama K."/>
            <person name="Satake H."/>
        </authorList>
    </citation>
    <scope>NUCLEOTIDE SEQUENCE</scope>
</reference>
<gene>
    <name evidence="1" type="ORF">Tco_1042388</name>
</gene>
<proteinExistence type="predicted"/>
<accession>A0ABQ5GJK5</accession>
<protein>
    <recommendedName>
        <fullName evidence="3">Reverse transcriptase zinc-binding domain-containing protein</fullName>
    </recommendedName>
</protein>
<name>A0ABQ5GJK5_9ASTR</name>
<evidence type="ECO:0008006" key="3">
    <source>
        <dbReference type="Google" id="ProtNLM"/>
    </source>
</evidence>
<feature type="non-terminal residue" evidence="1">
    <location>
        <position position="450"/>
    </location>
</feature>
<dbReference type="Proteomes" id="UP001151760">
    <property type="component" value="Unassembled WGS sequence"/>
</dbReference>
<dbReference type="PANTHER" id="PTHR33116:SF76">
    <property type="entry name" value="DUF4283 DOMAIN-CONTAINING PROTEIN"/>
    <property type="match status" value="1"/>
</dbReference>
<organism evidence="1 2">
    <name type="scientific">Tanacetum coccineum</name>
    <dbReference type="NCBI Taxonomy" id="301880"/>
    <lineage>
        <taxon>Eukaryota</taxon>
        <taxon>Viridiplantae</taxon>
        <taxon>Streptophyta</taxon>
        <taxon>Embryophyta</taxon>
        <taxon>Tracheophyta</taxon>
        <taxon>Spermatophyta</taxon>
        <taxon>Magnoliopsida</taxon>
        <taxon>eudicotyledons</taxon>
        <taxon>Gunneridae</taxon>
        <taxon>Pentapetalae</taxon>
        <taxon>asterids</taxon>
        <taxon>campanulids</taxon>
        <taxon>Asterales</taxon>
        <taxon>Asteraceae</taxon>
        <taxon>Asteroideae</taxon>
        <taxon>Anthemideae</taxon>
        <taxon>Anthemidinae</taxon>
        <taxon>Tanacetum</taxon>
    </lineage>
</organism>